<dbReference type="CDD" id="cd01789">
    <property type="entry name" value="Ubl_TBCB"/>
    <property type="match status" value="1"/>
</dbReference>
<evidence type="ECO:0000256" key="1">
    <source>
        <dbReference type="ARBA" id="ARBA00004496"/>
    </source>
</evidence>
<evidence type="ECO:0000256" key="5">
    <source>
        <dbReference type="SAM" id="MobiDB-lite"/>
    </source>
</evidence>
<keyword evidence="8" id="KW-1185">Reference proteome</keyword>
<reference evidence="7 8" key="1">
    <citation type="submission" date="2024-06" db="EMBL/GenBank/DDBJ databases">
        <title>The draft genome of Grus japonensis, version 3.</title>
        <authorList>
            <person name="Nabeshima K."/>
            <person name="Suzuki S."/>
            <person name="Onuma M."/>
        </authorList>
    </citation>
    <scope>NUCLEOTIDE SEQUENCE [LARGE SCALE GENOMIC DNA]</scope>
    <source>
        <strain evidence="7 8">451A</strain>
    </source>
</reference>
<dbReference type="SMART" id="SM01052">
    <property type="entry name" value="CAP_GLY"/>
    <property type="match status" value="1"/>
</dbReference>
<evidence type="ECO:0000256" key="3">
    <source>
        <dbReference type="ARBA" id="ARBA00023186"/>
    </source>
</evidence>
<dbReference type="PROSITE" id="PS50245">
    <property type="entry name" value="CAP_GLY_2"/>
    <property type="match status" value="1"/>
</dbReference>
<dbReference type="InterPro" id="IPR000938">
    <property type="entry name" value="CAP-Gly_domain"/>
</dbReference>
<name>A0ABC9YC31_GRUJA</name>
<evidence type="ECO:0000313" key="8">
    <source>
        <dbReference type="Proteomes" id="UP001623348"/>
    </source>
</evidence>
<comment type="caution">
    <text evidence="7">The sequence shown here is derived from an EMBL/GenBank/DDBJ whole genome shotgun (WGS) entry which is preliminary data.</text>
</comment>
<evidence type="ECO:0000259" key="6">
    <source>
        <dbReference type="PROSITE" id="PS50245"/>
    </source>
</evidence>
<dbReference type="PANTHER" id="PTHR18916">
    <property type="entry name" value="DYNACTIN 1-RELATED MICROTUBULE-BINDING"/>
    <property type="match status" value="1"/>
</dbReference>
<feature type="domain" description="CAP-Gly" evidence="6">
    <location>
        <begin position="196"/>
        <end position="238"/>
    </location>
</feature>
<dbReference type="SUPFAM" id="SSF74924">
    <property type="entry name" value="Cap-Gly domain"/>
    <property type="match status" value="1"/>
</dbReference>
<sequence length="258" mass="28260">MKAAAAAGPGVGPGPGLVLGAGSVSLAVSSSLNAFRTHKRYSTALTIAEFKCKLELVVGSPASCMDLELYGAREEPLGRLDCDEALLGSYPVTDGCRVHVIDRSGARIGEYEDVSQVEKYEMAESDYEKRPESLRSFLRQQRWGRYDTEAAQRRAAEQEQRRAQEAALAAALPLGTRCQVRVPGQPCKRATIMYVGQTDFKPGYWVGVRYDEPLGKHDGSVGGRRYFECQPKYGAFVKPQSVTPGDFPEEDDGLEDEL</sequence>
<comment type="similarity">
    <text evidence="4">Belongs to the TBCB family.</text>
</comment>
<dbReference type="InterPro" id="IPR029071">
    <property type="entry name" value="Ubiquitin-like_domsf"/>
</dbReference>
<dbReference type="PROSITE" id="PS00845">
    <property type="entry name" value="CAP_GLY_1"/>
    <property type="match status" value="1"/>
</dbReference>
<dbReference type="SUPFAM" id="SSF54236">
    <property type="entry name" value="Ubiquitin-like"/>
    <property type="match status" value="1"/>
</dbReference>
<dbReference type="InterPro" id="IPR045172">
    <property type="entry name" value="TBCB_Ubl"/>
</dbReference>
<organism evidence="7 8">
    <name type="scientific">Grus japonensis</name>
    <name type="common">Japanese crane</name>
    <name type="synonym">Red-crowned crane</name>
    <dbReference type="NCBI Taxonomy" id="30415"/>
    <lineage>
        <taxon>Eukaryota</taxon>
        <taxon>Metazoa</taxon>
        <taxon>Chordata</taxon>
        <taxon>Craniata</taxon>
        <taxon>Vertebrata</taxon>
        <taxon>Euteleostomi</taxon>
        <taxon>Archelosauria</taxon>
        <taxon>Archosauria</taxon>
        <taxon>Dinosauria</taxon>
        <taxon>Saurischia</taxon>
        <taxon>Theropoda</taxon>
        <taxon>Coelurosauria</taxon>
        <taxon>Aves</taxon>
        <taxon>Neognathae</taxon>
        <taxon>Neoaves</taxon>
        <taxon>Gruiformes</taxon>
        <taxon>Gruidae</taxon>
        <taxon>Grus</taxon>
    </lineage>
</organism>
<dbReference type="FunFam" id="2.30.30.190:FF:000013">
    <property type="entry name" value="Tubulin-folding cofactor B"/>
    <property type="match status" value="1"/>
</dbReference>
<keyword evidence="2" id="KW-0963">Cytoplasm</keyword>
<accession>A0ABC9YC31</accession>
<gene>
    <name evidence="7" type="ORF">GRJ2_003091800</name>
</gene>
<evidence type="ECO:0000256" key="2">
    <source>
        <dbReference type="ARBA" id="ARBA00022490"/>
    </source>
</evidence>
<protein>
    <submittedName>
        <fullName evidence="7">Tubulin-folding cofactor B</fullName>
    </submittedName>
</protein>
<feature type="region of interest" description="Disordered" evidence="5">
    <location>
        <begin position="238"/>
        <end position="258"/>
    </location>
</feature>
<proteinExistence type="inferred from homology"/>
<dbReference type="PANTHER" id="PTHR18916:SF85">
    <property type="entry name" value="TUBULIN-FOLDING COFACTOR B"/>
    <property type="match status" value="1"/>
</dbReference>
<dbReference type="AlphaFoldDB" id="A0ABC9YC31"/>
<dbReference type="Gene3D" id="3.10.20.90">
    <property type="entry name" value="Phosphatidylinositol 3-kinase Catalytic Subunit, Chain A, domain 1"/>
    <property type="match status" value="1"/>
</dbReference>
<evidence type="ECO:0000256" key="4">
    <source>
        <dbReference type="ARBA" id="ARBA00025779"/>
    </source>
</evidence>
<dbReference type="InterPro" id="IPR000626">
    <property type="entry name" value="Ubiquitin-like_dom"/>
</dbReference>
<dbReference type="Pfam" id="PF01302">
    <property type="entry name" value="CAP_GLY"/>
    <property type="match status" value="1"/>
</dbReference>
<dbReference type="Gene3D" id="2.30.30.190">
    <property type="entry name" value="CAP Gly-rich-like domain"/>
    <property type="match status" value="1"/>
</dbReference>
<dbReference type="GO" id="GO:0005829">
    <property type="term" value="C:cytosol"/>
    <property type="evidence" value="ECO:0007669"/>
    <property type="project" value="UniProtKB-ARBA"/>
</dbReference>
<comment type="subcellular location">
    <subcellularLocation>
        <location evidence="1">Cytoplasm</location>
    </subcellularLocation>
</comment>
<keyword evidence="3" id="KW-0143">Chaperone</keyword>
<dbReference type="Proteomes" id="UP001623348">
    <property type="component" value="Unassembled WGS sequence"/>
</dbReference>
<dbReference type="Pfam" id="PF14560">
    <property type="entry name" value="Ubiquitin_2"/>
    <property type="match status" value="1"/>
</dbReference>
<dbReference type="InterPro" id="IPR036859">
    <property type="entry name" value="CAP-Gly_dom_sf"/>
</dbReference>
<evidence type="ECO:0000313" key="7">
    <source>
        <dbReference type="EMBL" id="GAB0206262.1"/>
    </source>
</evidence>
<feature type="compositionally biased region" description="Acidic residues" evidence="5">
    <location>
        <begin position="247"/>
        <end position="258"/>
    </location>
</feature>
<dbReference type="EMBL" id="BAAFJT010000045">
    <property type="protein sequence ID" value="GAB0206262.1"/>
    <property type="molecule type" value="Genomic_DNA"/>
</dbReference>